<dbReference type="Proteomes" id="UP000238163">
    <property type="component" value="Unassembled WGS sequence"/>
</dbReference>
<name>A0ABX5D664_9VIBR</name>
<evidence type="ECO:0000313" key="3">
    <source>
        <dbReference type="Proteomes" id="UP000238163"/>
    </source>
</evidence>
<proteinExistence type="predicted"/>
<feature type="coiled-coil region" evidence="1">
    <location>
        <begin position="213"/>
        <end position="240"/>
    </location>
</feature>
<keyword evidence="1" id="KW-0175">Coiled coil</keyword>
<dbReference type="RefSeq" id="WP_106008911.1">
    <property type="nucleotide sequence ID" value="NZ_NWTN01000026.1"/>
</dbReference>
<gene>
    <name evidence="2" type="ORF">COR51_23765</name>
</gene>
<dbReference type="EMBL" id="NWTN01000026">
    <property type="protein sequence ID" value="PRQ65142.1"/>
    <property type="molecule type" value="Genomic_DNA"/>
</dbReference>
<protein>
    <recommendedName>
        <fullName evidence="4">Transcriptional regulator</fullName>
    </recommendedName>
</protein>
<keyword evidence="3" id="KW-1185">Reference proteome</keyword>
<evidence type="ECO:0000313" key="2">
    <source>
        <dbReference type="EMBL" id="PRQ65142.1"/>
    </source>
</evidence>
<evidence type="ECO:0008006" key="4">
    <source>
        <dbReference type="Google" id="ProtNLM"/>
    </source>
</evidence>
<evidence type="ECO:0000256" key="1">
    <source>
        <dbReference type="SAM" id="Coils"/>
    </source>
</evidence>
<accession>A0ABX5D664</accession>
<reference evidence="2 3" key="1">
    <citation type="submission" date="2017-09" db="EMBL/GenBank/DDBJ databases">
        <authorList>
            <person name="Girard L."/>
            <person name="Lami R."/>
            <person name="Suzuki M."/>
            <person name="Baudart J."/>
        </authorList>
    </citation>
    <scope>NUCLEOTIDE SEQUENCE [LARGE SCALE GENOMIC DNA]</scope>
    <source>
        <strain evidence="2 3">17LN0615E</strain>
    </source>
</reference>
<sequence>MKKSIEATYALWMAPTCNQVESIFEDIAIRYALASTNYVHKLIGKEERTAQLWRANGEKQSSIQYRDWALLVALAKHKLIIGEPYYSELNKRTVMSWETYTPPSKEDVEKFFGKGSYTNRDRAELAHLLGLDRSTLSRQKGALPFNTYALLALLSGAKIDWLFPIENPTSIGPEVGKYVVLPSIQDAEKKYLTSGDKNISYQSFLKAHNSHENNETKAEYVTLLQELKSTRERLQTLERKLGCTHVEQYS</sequence>
<comment type="caution">
    <text evidence="2">The sequence shown here is derived from an EMBL/GenBank/DDBJ whole genome shotgun (WGS) entry which is preliminary data.</text>
</comment>
<reference evidence="2 3" key="2">
    <citation type="submission" date="2018-03" db="EMBL/GenBank/DDBJ databases">
        <title>Genetic Diversity and Phenotypic Plasticity of AHL Mediated Quorum Sensing in Environmental Strains of Vibrio mediterranei.</title>
        <authorList>
            <person name="Lantoine F."/>
            <person name="Vouve F."/>
        </authorList>
    </citation>
    <scope>NUCLEOTIDE SEQUENCE [LARGE SCALE GENOMIC DNA]</scope>
    <source>
        <strain evidence="2 3">17LN0615E</strain>
    </source>
</reference>
<organism evidence="2 3">
    <name type="scientific">Vibrio mediterranei</name>
    <dbReference type="NCBI Taxonomy" id="689"/>
    <lineage>
        <taxon>Bacteria</taxon>
        <taxon>Pseudomonadati</taxon>
        <taxon>Pseudomonadota</taxon>
        <taxon>Gammaproteobacteria</taxon>
        <taxon>Vibrionales</taxon>
        <taxon>Vibrionaceae</taxon>
        <taxon>Vibrio</taxon>
    </lineage>
</organism>